<evidence type="ECO:0000256" key="5">
    <source>
        <dbReference type="SAM" id="MobiDB-lite"/>
    </source>
</evidence>
<keyword evidence="7" id="KW-1185">Reference proteome</keyword>
<feature type="region of interest" description="Disordered" evidence="5">
    <location>
        <begin position="143"/>
        <end position="166"/>
    </location>
</feature>
<evidence type="ECO:0000256" key="3">
    <source>
        <dbReference type="ARBA" id="ARBA00022771"/>
    </source>
</evidence>
<feature type="compositionally biased region" description="Low complexity" evidence="5">
    <location>
        <begin position="15"/>
        <end position="31"/>
    </location>
</feature>
<accession>A0A165JE20</accession>
<name>A0A165JE20_EXIGL</name>
<organism evidence="6 7">
    <name type="scientific">Exidia glandulosa HHB12029</name>
    <dbReference type="NCBI Taxonomy" id="1314781"/>
    <lineage>
        <taxon>Eukaryota</taxon>
        <taxon>Fungi</taxon>
        <taxon>Dikarya</taxon>
        <taxon>Basidiomycota</taxon>
        <taxon>Agaricomycotina</taxon>
        <taxon>Agaricomycetes</taxon>
        <taxon>Auriculariales</taxon>
        <taxon>Exidiaceae</taxon>
        <taxon>Exidia</taxon>
    </lineage>
</organism>
<dbReference type="InParanoid" id="A0A165JE20"/>
<dbReference type="PANTHER" id="PTHR23057">
    <property type="entry name" value="JUXTAPOSED WITH ANOTHER ZINC FINGER PROTEIN 1"/>
    <property type="match status" value="1"/>
</dbReference>
<keyword evidence="4" id="KW-0862">Zinc</keyword>
<sequence length="213" mass="23569">MDWDAIMADYGSASDASSSVYSASSTSRSGSPMLDQARVYTEHSQEPTERDLCRDYTCCGLVLADLHELVCHFEEVHVVCASGTAQKRAEDPVTSTFGTIYVQTARDGLGVDAEAQAQRMRMRPGEKDEAPMICLSLRELERKPGAGGQAPEKRATSSSLRRAQHWEHASHKILPPGVERKKYVCPREHCIKSYRNSSGLSYHLEKGSCKFVV</sequence>
<dbReference type="EMBL" id="KV425968">
    <property type="protein sequence ID" value="KZV94713.1"/>
    <property type="molecule type" value="Genomic_DNA"/>
</dbReference>
<gene>
    <name evidence="6" type="ORF">EXIGLDRAFT_501324</name>
</gene>
<keyword evidence="3" id="KW-0863">Zinc-finger</keyword>
<dbReference type="PANTHER" id="PTHR23057:SF0">
    <property type="entry name" value="JUXTAPOSED WITH ANOTHER ZINC FINGER PROTEIN 1"/>
    <property type="match status" value="1"/>
</dbReference>
<dbReference type="GO" id="GO:0005634">
    <property type="term" value="C:nucleus"/>
    <property type="evidence" value="ECO:0007669"/>
    <property type="project" value="TreeGrafter"/>
</dbReference>
<evidence type="ECO:0000256" key="2">
    <source>
        <dbReference type="ARBA" id="ARBA00022737"/>
    </source>
</evidence>
<feature type="region of interest" description="Disordered" evidence="5">
    <location>
        <begin position="15"/>
        <end position="46"/>
    </location>
</feature>
<reference evidence="6 7" key="1">
    <citation type="journal article" date="2016" name="Mol. Biol. Evol.">
        <title>Comparative Genomics of Early-Diverging Mushroom-Forming Fungi Provides Insights into the Origins of Lignocellulose Decay Capabilities.</title>
        <authorList>
            <person name="Nagy L.G."/>
            <person name="Riley R."/>
            <person name="Tritt A."/>
            <person name="Adam C."/>
            <person name="Daum C."/>
            <person name="Floudas D."/>
            <person name="Sun H."/>
            <person name="Yadav J.S."/>
            <person name="Pangilinan J."/>
            <person name="Larsson K.H."/>
            <person name="Matsuura K."/>
            <person name="Barry K."/>
            <person name="Labutti K."/>
            <person name="Kuo R."/>
            <person name="Ohm R.A."/>
            <person name="Bhattacharya S.S."/>
            <person name="Shirouzu T."/>
            <person name="Yoshinaga Y."/>
            <person name="Martin F.M."/>
            <person name="Grigoriev I.V."/>
            <person name="Hibbett D.S."/>
        </authorList>
    </citation>
    <scope>NUCLEOTIDE SEQUENCE [LARGE SCALE GENOMIC DNA]</scope>
    <source>
        <strain evidence="6 7">HHB12029</strain>
    </source>
</reference>
<dbReference type="OrthoDB" id="3269380at2759"/>
<dbReference type="InterPro" id="IPR051580">
    <property type="entry name" value="ZnF-Chromatin_assoc"/>
</dbReference>
<evidence type="ECO:0000313" key="6">
    <source>
        <dbReference type="EMBL" id="KZV94713.1"/>
    </source>
</evidence>
<dbReference type="GO" id="GO:0008270">
    <property type="term" value="F:zinc ion binding"/>
    <property type="evidence" value="ECO:0007669"/>
    <property type="project" value="UniProtKB-KW"/>
</dbReference>
<protein>
    <recommendedName>
        <fullName evidence="8">C2H2-type domain-containing protein</fullName>
    </recommendedName>
</protein>
<evidence type="ECO:0000256" key="4">
    <source>
        <dbReference type="ARBA" id="ARBA00022833"/>
    </source>
</evidence>
<dbReference type="AlphaFoldDB" id="A0A165JE20"/>
<evidence type="ECO:0008006" key="8">
    <source>
        <dbReference type="Google" id="ProtNLM"/>
    </source>
</evidence>
<evidence type="ECO:0000256" key="1">
    <source>
        <dbReference type="ARBA" id="ARBA00022723"/>
    </source>
</evidence>
<evidence type="ECO:0000313" key="7">
    <source>
        <dbReference type="Proteomes" id="UP000077266"/>
    </source>
</evidence>
<keyword evidence="2" id="KW-0677">Repeat</keyword>
<proteinExistence type="predicted"/>
<dbReference type="Proteomes" id="UP000077266">
    <property type="component" value="Unassembled WGS sequence"/>
</dbReference>
<dbReference type="STRING" id="1314781.A0A165JE20"/>
<keyword evidence="1" id="KW-0479">Metal-binding</keyword>